<name>A0AAD5RF27_PARTN</name>
<comment type="caution">
    <text evidence="2">The sequence shown here is derived from an EMBL/GenBank/DDBJ whole genome shotgun (WGS) entry which is preliminary data.</text>
</comment>
<feature type="compositionally biased region" description="Basic and acidic residues" evidence="1">
    <location>
        <begin position="21"/>
        <end position="30"/>
    </location>
</feature>
<proteinExistence type="predicted"/>
<evidence type="ECO:0000313" key="2">
    <source>
        <dbReference type="EMBL" id="KAJ1374940.1"/>
    </source>
</evidence>
<organism evidence="2 3">
    <name type="scientific">Parelaphostrongylus tenuis</name>
    <name type="common">Meningeal worm</name>
    <dbReference type="NCBI Taxonomy" id="148309"/>
    <lineage>
        <taxon>Eukaryota</taxon>
        <taxon>Metazoa</taxon>
        <taxon>Ecdysozoa</taxon>
        <taxon>Nematoda</taxon>
        <taxon>Chromadorea</taxon>
        <taxon>Rhabditida</taxon>
        <taxon>Rhabditina</taxon>
        <taxon>Rhabditomorpha</taxon>
        <taxon>Strongyloidea</taxon>
        <taxon>Metastrongylidae</taxon>
        <taxon>Parelaphostrongylus</taxon>
    </lineage>
</organism>
<accession>A0AAD5RF27</accession>
<evidence type="ECO:0000313" key="3">
    <source>
        <dbReference type="Proteomes" id="UP001196413"/>
    </source>
</evidence>
<dbReference type="EMBL" id="JAHQIW010007498">
    <property type="protein sequence ID" value="KAJ1374940.1"/>
    <property type="molecule type" value="Genomic_DNA"/>
</dbReference>
<sequence>MRKMAREARDKKAGRPIHRQKQAEVARLQDRLCSVSRRKDKEKQPSKAHRMNRLIAGARLSKVHSTYDKIRDGRTTPQSPESTPSAQDGSAKVRSSKRP</sequence>
<feature type="compositionally biased region" description="Basic and acidic residues" evidence="1">
    <location>
        <begin position="65"/>
        <end position="74"/>
    </location>
</feature>
<feature type="compositionally biased region" description="Basic and acidic residues" evidence="1">
    <location>
        <begin position="1"/>
        <end position="13"/>
    </location>
</feature>
<dbReference type="AlphaFoldDB" id="A0AAD5RF27"/>
<feature type="region of interest" description="Disordered" evidence="1">
    <location>
        <begin position="1"/>
        <end position="99"/>
    </location>
</feature>
<reference evidence="2" key="1">
    <citation type="submission" date="2021-06" db="EMBL/GenBank/DDBJ databases">
        <title>Parelaphostrongylus tenuis whole genome reference sequence.</title>
        <authorList>
            <person name="Garwood T.J."/>
            <person name="Larsen P.A."/>
            <person name="Fountain-Jones N.M."/>
            <person name="Garbe J.R."/>
            <person name="Macchietto M.G."/>
            <person name="Kania S.A."/>
            <person name="Gerhold R.W."/>
            <person name="Richards J.E."/>
            <person name="Wolf T.M."/>
        </authorList>
    </citation>
    <scope>NUCLEOTIDE SEQUENCE</scope>
    <source>
        <strain evidence="2">MNPRO001-30</strain>
        <tissue evidence="2">Meninges</tissue>
    </source>
</reference>
<feature type="compositionally biased region" description="Polar residues" evidence="1">
    <location>
        <begin position="75"/>
        <end position="88"/>
    </location>
</feature>
<protein>
    <submittedName>
        <fullName evidence="2">Uncharacterized protein</fullName>
    </submittedName>
</protein>
<evidence type="ECO:0000256" key="1">
    <source>
        <dbReference type="SAM" id="MobiDB-lite"/>
    </source>
</evidence>
<dbReference type="Proteomes" id="UP001196413">
    <property type="component" value="Unassembled WGS sequence"/>
</dbReference>
<gene>
    <name evidence="2" type="ORF">KIN20_038148</name>
</gene>
<keyword evidence="3" id="KW-1185">Reference proteome</keyword>